<keyword evidence="1" id="KW-0472">Membrane</keyword>
<organism evidence="2">
    <name type="scientific">uncultured Rubrobacteraceae bacterium</name>
    <dbReference type="NCBI Taxonomy" id="349277"/>
    <lineage>
        <taxon>Bacteria</taxon>
        <taxon>Bacillati</taxon>
        <taxon>Actinomycetota</taxon>
        <taxon>Rubrobacteria</taxon>
        <taxon>Rubrobacterales</taxon>
        <taxon>Rubrobacteraceae</taxon>
        <taxon>environmental samples</taxon>
    </lineage>
</organism>
<keyword evidence="1" id="KW-1133">Transmembrane helix</keyword>
<accession>A0A6J4R8U3</accession>
<dbReference type="AlphaFoldDB" id="A0A6J4R8U3"/>
<dbReference type="Gene3D" id="1.25.40.10">
    <property type="entry name" value="Tetratricopeptide repeat domain"/>
    <property type="match status" value="1"/>
</dbReference>
<proteinExistence type="predicted"/>
<evidence type="ECO:0000256" key="1">
    <source>
        <dbReference type="SAM" id="Phobius"/>
    </source>
</evidence>
<dbReference type="EMBL" id="CADCVF010000072">
    <property type="protein sequence ID" value="CAA9466152.1"/>
    <property type="molecule type" value="Genomic_DNA"/>
</dbReference>
<evidence type="ECO:0000313" key="2">
    <source>
        <dbReference type="EMBL" id="CAA9466152.1"/>
    </source>
</evidence>
<gene>
    <name evidence="2" type="ORF">AVDCRST_MAG58-3500</name>
</gene>
<dbReference type="SUPFAM" id="SSF48452">
    <property type="entry name" value="TPR-like"/>
    <property type="match status" value="1"/>
</dbReference>
<protein>
    <submittedName>
        <fullName evidence="2">Uncharacterized protein</fullName>
    </submittedName>
</protein>
<reference evidence="2" key="1">
    <citation type="submission" date="2020-02" db="EMBL/GenBank/DDBJ databases">
        <authorList>
            <person name="Meier V. D."/>
        </authorList>
    </citation>
    <scope>NUCLEOTIDE SEQUENCE</scope>
    <source>
        <strain evidence="2">AVDCRST_MAG58</strain>
    </source>
</reference>
<keyword evidence="1" id="KW-0812">Transmembrane</keyword>
<feature type="transmembrane region" description="Helical" evidence="1">
    <location>
        <begin position="12"/>
        <end position="35"/>
    </location>
</feature>
<sequence>MSRERANSVVRIGSLVWPLLAGFLIALVGASNVLFVDADTFTASATIVALGVPKRAGREATVAAADERGYASDLALGVPAWAYLELGDEGRAEEVVQEGIERARAQGNRLALVELLRVRSMVLVRRRRADEAEGVFQEAVSVARLLRYPYAEARSLYEWGLMQTGRPETKQGWDRLEEAAEIFRRLESRPYLELAQKAMAGLGPG</sequence>
<dbReference type="InterPro" id="IPR011990">
    <property type="entry name" value="TPR-like_helical_dom_sf"/>
</dbReference>
<name>A0A6J4R8U3_9ACTN</name>